<organism evidence="5 6">
    <name type="scientific">Undibacterium hunanense</name>
    <dbReference type="NCBI Taxonomy" id="2762292"/>
    <lineage>
        <taxon>Bacteria</taxon>
        <taxon>Pseudomonadati</taxon>
        <taxon>Pseudomonadota</taxon>
        <taxon>Betaproteobacteria</taxon>
        <taxon>Burkholderiales</taxon>
        <taxon>Oxalobacteraceae</taxon>
        <taxon>Undibacterium</taxon>
    </lineage>
</organism>
<keyword evidence="6" id="KW-1185">Reference proteome</keyword>
<dbReference type="Proteomes" id="UP000650424">
    <property type="component" value="Unassembled WGS sequence"/>
</dbReference>
<feature type="signal peptide" evidence="3">
    <location>
        <begin position="1"/>
        <end position="21"/>
    </location>
</feature>
<dbReference type="Gene3D" id="3.40.710.10">
    <property type="entry name" value="DD-peptidase/beta-lactamase superfamily"/>
    <property type="match status" value="1"/>
</dbReference>
<reference evidence="5 6" key="1">
    <citation type="submission" date="2020-08" db="EMBL/GenBank/DDBJ databases">
        <title>Novel species isolated from subtropical streams in China.</title>
        <authorList>
            <person name="Lu H."/>
        </authorList>
    </citation>
    <scope>NUCLEOTIDE SEQUENCE [LARGE SCALE GENOMIC DNA]</scope>
    <source>
        <strain evidence="5 6">CY18W</strain>
    </source>
</reference>
<protein>
    <submittedName>
        <fullName evidence="5">Beta-lactamase family protein</fullName>
    </submittedName>
</protein>
<evidence type="ECO:0000259" key="4">
    <source>
        <dbReference type="Pfam" id="PF00144"/>
    </source>
</evidence>
<dbReference type="Pfam" id="PF00144">
    <property type="entry name" value="Beta-lactamase"/>
    <property type="match status" value="1"/>
</dbReference>
<dbReference type="InterPro" id="IPR012338">
    <property type="entry name" value="Beta-lactam/transpept-like"/>
</dbReference>
<evidence type="ECO:0000256" key="1">
    <source>
        <dbReference type="ARBA" id="ARBA00004370"/>
    </source>
</evidence>
<evidence type="ECO:0000256" key="3">
    <source>
        <dbReference type="SAM" id="SignalP"/>
    </source>
</evidence>
<feature type="chain" id="PRO_5046775314" evidence="3">
    <location>
        <begin position="22"/>
        <end position="398"/>
    </location>
</feature>
<evidence type="ECO:0000313" key="5">
    <source>
        <dbReference type="EMBL" id="MBC3918477.1"/>
    </source>
</evidence>
<keyword evidence="3" id="KW-0732">Signal</keyword>
<dbReference type="InterPro" id="IPR050491">
    <property type="entry name" value="AmpC-like"/>
</dbReference>
<dbReference type="EMBL" id="JACOGF010000006">
    <property type="protein sequence ID" value="MBC3918477.1"/>
    <property type="molecule type" value="Genomic_DNA"/>
</dbReference>
<dbReference type="RefSeq" id="WP_186947739.1">
    <property type="nucleotide sequence ID" value="NZ_JACOGF010000006.1"/>
</dbReference>
<keyword evidence="2" id="KW-0472">Membrane</keyword>
<accession>A0ABR6ZRE2</accession>
<dbReference type="SUPFAM" id="SSF56601">
    <property type="entry name" value="beta-lactamase/transpeptidase-like"/>
    <property type="match status" value="1"/>
</dbReference>
<evidence type="ECO:0000256" key="2">
    <source>
        <dbReference type="ARBA" id="ARBA00023136"/>
    </source>
</evidence>
<evidence type="ECO:0000313" key="6">
    <source>
        <dbReference type="Proteomes" id="UP000650424"/>
    </source>
</evidence>
<name>A0ABR6ZRE2_9BURK</name>
<feature type="domain" description="Beta-lactamase-related" evidence="4">
    <location>
        <begin position="72"/>
        <end position="377"/>
    </location>
</feature>
<sequence length="398" mass="43158">MPTIHVISATLSLLLSSQVIAQTSVPATPEIAVEKNVPVNTVTTATTVNSASSLKDKLQAMFNTACSKDEFSGAYLVAKGNQIISEAACGEASKRYHVANTIDTRFNVASVGKMFTAVGIGQLAEAGRLSYRDPVSKYLDASWLAPAVAKKITVGQLLSHTSGLGDIFNPQFLNGPYMQLATLKDLDGYKTFTHDATPVFEPGSNYFYSNIGMLLLGAIIEKVSGQSYYDYVRQHVFLPAGMNSTDNYVRDEGTENLATGYMDKKERTAGKKENTYLMLLRGAPYGAGYSTVHDLLRFAQALQMDKLLKPATRKLFWQDHTAGRADKGSYGYGFELGTGTLGKVAGHSGQMPGVYSKLDMYLDKAYTIVVLSNYDPGLLPLAERIAMVLESLSEPVSQ</sequence>
<dbReference type="InterPro" id="IPR001466">
    <property type="entry name" value="Beta-lactam-related"/>
</dbReference>
<dbReference type="PANTHER" id="PTHR46825">
    <property type="entry name" value="D-ALANYL-D-ALANINE-CARBOXYPEPTIDASE/ENDOPEPTIDASE AMPH"/>
    <property type="match status" value="1"/>
</dbReference>
<gene>
    <name evidence="5" type="ORF">H8L32_13375</name>
</gene>
<proteinExistence type="predicted"/>
<dbReference type="PANTHER" id="PTHR46825:SF11">
    <property type="entry name" value="PENICILLIN-BINDING PROTEIN 4"/>
    <property type="match status" value="1"/>
</dbReference>
<comment type="subcellular location">
    <subcellularLocation>
        <location evidence="1">Membrane</location>
    </subcellularLocation>
</comment>
<comment type="caution">
    <text evidence="5">The sequence shown here is derived from an EMBL/GenBank/DDBJ whole genome shotgun (WGS) entry which is preliminary data.</text>
</comment>